<dbReference type="PROSITE" id="PS50878">
    <property type="entry name" value="RT_POL"/>
    <property type="match status" value="1"/>
</dbReference>
<dbReference type="PANTHER" id="PTHR31635">
    <property type="entry name" value="REVERSE TRANSCRIPTASE DOMAIN-CONTAINING PROTEIN-RELATED"/>
    <property type="match status" value="1"/>
</dbReference>
<dbReference type="InterPro" id="IPR026960">
    <property type="entry name" value="RVT-Znf"/>
</dbReference>
<dbReference type="Pfam" id="PF00078">
    <property type="entry name" value="RVT_1"/>
    <property type="match status" value="1"/>
</dbReference>
<proteinExistence type="predicted"/>
<dbReference type="Gene3D" id="3.60.10.10">
    <property type="entry name" value="Endonuclease/exonuclease/phosphatase"/>
    <property type="match status" value="1"/>
</dbReference>
<protein>
    <recommendedName>
        <fullName evidence="1">Reverse transcriptase domain-containing protein</fullName>
    </recommendedName>
</protein>
<dbReference type="GO" id="GO:0003824">
    <property type="term" value="F:catalytic activity"/>
    <property type="evidence" value="ECO:0007669"/>
    <property type="project" value="InterPro"/>
</dbReference>
<evidence type="ECO:0000259" key="1">
    <source>
        <dbReference type="PROSITE" id="PS50878"/>
    </source>
</evidence>
<feature type="domain" description="Reverse transcriptase" evidence="1">
    <location>
        <begin position="499"/>
        <end position="765"/>
    </location>
</feature>
<dbReference type="EMBL" id="HADW01013778">
    <property type="protein sequence ID" value="SBP15178.1"/>
    <property type="molecule type" value="Transcribed_RNA"/>
</dbReference>
<dbReference type="Pfam" id="PF13966">
    <property type="entry name" value="zf-RVT"/>
    <property type="match status" value="1"/>
</dbReference>
<dbReference type="CDD" id="cd01650">
    <property type="entry name" value="RT_nLTR_like"/>
    <property type="match status" value="1"/>
</dbReference>
<dbReference type="AlphaFoldDB" id="A0A1A7XB67"/>
<evidence type="ECO:0000313" key="2">
    <source>
        <dbReference type="EMBL" id="SBP15178.1"/>
    </source>
</evidence>
<dbReference type="Pfam" id="PF03372">
    <property type="entry name" value="Exo_endo_phos"/>
    <property type="match status" value="1"/>
</dbReference>
<dbReference type="PANTHER" id="PTHR31635:SF196">
    <property type="entry name" value="REVERSE TRANSCRIPTASE DOMAIN-CONTAINING PROTEIN-RELATED"/>
    <property type="match status" value="1"/>
</dbReference>
<sequence>MNVLKNNFNFISLNARGLKDNLKRKAIFLHCKDKNYHCVLLQETHSSALDATYWTMQWGDKILFSHGSNRSAGVAICFNKCPGNVISYKMDDNGHWLTVVIKITNAYIILTNVYGYNTTTQNKSLLQDITKVVSQYKKLYHTDLILFGGDFNLAPDDYLDRYPSKFNDIHYNPTLIEFCNTFSLIDIWRNKNPNLREYSWIKPNGAIRSRIDLWLMSPEMVNYVTEVAISIAPLTDHCALYLKLNPEVSANKRNVYWKLNTDLLKNQEYCNTIKDLMSEIRYDATIGNYCCRWEFFKFKVRQFSIRFGKERSKTLREQETKLIHDLDEYCKKTPMLDSDKAAFISLKSKLDVLSSRKARGAFIRSRAKWIEEGERNTAYFCSLEKRRQERNQIDTLMINDVECKDPKVIAEEVHKFYKDLYSSTSGGVSSLLDNMNHLIPTISPFFKDLCDAEIEMFELDAAVKQLSIGKSPGQDGLSSDFYKHFWVDIKDLFFFAIQECVQTKSLMTTMKQGLISLIPKSGKDKKYLKNLRPITLLNVDYKIFAHVIANRLKEGISQIISDSQSGFLRDRSIHNNIRLILDLLDYRDKIEDDGFILFLDFCKAFDSVEHSFMLNTLRQFGFGDAFCEIIQILYSDINSSVLLPFGTCKRFNIKRGIRQGCPASPLLFIMVVEILSIMIKNCEVKKLDVLGNPLSIIQLADDTTLFLKNEMQIPVALRIVNRFSEASGLHLNIDKCELMAIHDHPQRSLYDIPVKDQVKYLGIIISKNSSDRVKSNFDSQVKKSKNILNIWLQRDLSIFGRLLLSKMEGLSRIIYPAYSLDIPQNVIKQISQNNFNFIWKNRHHYIRKNDIVKSIEEGGLNAIDFDPMNGSLKLRWLQNFITRINTLWFNLPAKIFSNIGGIQLLLKCDYELSKLPIKLSKFHEQVLQYWKLIYKHNFTPHNTPIWNNRYILIKKKSFYFKDWDDQGIWSILHLMDDNGNLLNFVDFTQKYAITCTIKQYTDVINAIPPAIICSLKGFLLYTHLVPQMPVLMVQDCPFVDKKCNNKFLRTVLTNATFPLPLRRRELEQKFTSQIVKSIRCNYLKFPIPPKAKEVHFKILNDVYPSKEFLHSKFNIGENDCTFCNDNIETVEHLFFTCIFTKIFWDSFCIWVSVNDLGITSLSYNDIKFGTILNDKEKQFTVNNFIILAKFFVHKCKFGNTKPVFIVFQNDLASLKVSLKLCNTKKAVRLYDGMMALSFTP</sequence>
<name>A0A1A7XB67_9TELE</name>
<organism evidence="2">
    <name type="scientific">Iconisemion striatum</name>
    <dbReference type="NCBI Taxonomy" id="60296"/>
    <lineage>
        <taxon>Eukaryota</taxon>
        <taxon>Metazoa</taxon>
        <taxon>Chordata</taxon>
        <taxon>Craniata</taxon>
        <taxon>Vertebrata</taxon>
        <taxon>Euteleostomi</taxon>
        <taxon>Actinopterygii</taxon>
        <taxon>Neopterygii</taxon>
        <taxon>Teleostei</taxon>
        <taxon>Neoteleostei</taxon>
        <taxon>Acanthomorphata</taxon>
        <taxon>Ovalentaria</taxon>
        <taxon>Atherinomorphae</taxon>
        <taxon>Cyprinodontiformes</taxon>
        <taxon>Nothobranchiidae</taxon>
        <taxon>Iconisemion</taxon>
    </lineage>
</organism>
<dbReference type="SUPFAM" id="SSF56219">
    <property type="entry name" value="DNase I-like"/>
    <property type="match status" value="1"/>
</dbReference>
<reference evidence="2" key="1">
    <citation type="submission" date="2016-05" db="EMBL/GenBank/DDBJ databases">
        <authorList>
            <person name="Lavstsen T."/>
            <person name="Jespersen J.S."/>
        </authorList>
    </citation>
    <scope>NUCLEOTIDE SEQUENCE</scope>
    <source>
        <tissue evidence="2">Brain</tissue>
    </source>
</reference>
<dbReference type="InterPro" id="IPR036691">
    <property type="entry name" value="Endo/exonu/phosph_ase_sf"/>
</dbReference>
<reference evidence="2" key="2">
    <citation type="submission" date="2016-06" db="EMBL/GenBank/DDBJ databases">
        <title>The genome of a short-lived fish provides insights into sex chromosome evolution and the genetic control of aging.</title>
        <authorList>
            <person name="Reichwald K."/>
            <person name="Felder M."/>
            <person name="Petzold A."/>
            <person name="Koch P."/>
            <person name="Groth M."/>
            <person name="Platzer M."/>
        </authorList>
    </citation>
    <scope>NUCLEOTIDE SEQUENCE</scope>
    <source>
        <tissue evidence="2">Brain</tissue>
    </source>
</reference>
<gene>
    <name evidence="2" type="primary">BX547934.1</name>
</gene>
<dbReference type="CDD" id="cd09076">
    <property type="entry name" value="L1-EN"/>
    <property type="match status" value="1"/>
</dbReference>
<dbReference type="SUPFAM" id="SSF56672">
    <property type="entry name" value="DNA/RNA polymerases"/>
    <property type="match status" value="1"/>
</dbReference>
<accession>A0A1A7XB67</accession>
<dbReference type="InterPro" id="IPR005135">
    <property type="entry name" value="Endo/exonuclease/phosphatase"/>
</dbReference>
<dbReference type="InterPro" id="IPR000477">
    <property type="entry name" value="RT_dom"/>
</dbReference>
<dbReference type="InterPro" id="IPR043502">
    <property type="entry name" value="DNA/RNA_pol_sf"/>
</dbReference>